<dbReference type="SUPFAM" id="SSF57850">
    <property type="entry name" value="RING/U-box"/>
    <property type="match status" value="1"/>
</dbReference>
<sequence length="143" mass="16882">MEFDYSFRTIIVDNVTGQRHLVERLGRTRQRTQDEDEDEDEEDEIVSIDGHYYLVPVGNKKARDAMLGLEEVLACHARQTECAVCLQDVDEVDMLMAMPCSHAFHQQCIFEWLQRKRTCPLCRRELPTPQPQQEEDDDLWRRV</sequence>
<dbReference type="InterPro" id="IPR001841">
    <property type="entry name" value="Znf_RING"/>
</dbReference>
<name>A0AAQ3TJ68_PASNO</name>
<keyword evidence="8" id="KW-1185">Reference proteome</keyword>
<evidence type="ECO:0000313" key="7">
    <source>
        <dbReference type="EMBL" id="WVZ73878.1"/>
    </source>
</evidence>
<dbReference type="GO" id="GO:0061630">
    <property type="term" value="F:ubiquitin protein ligase activity"/>
    <property type="evidence" value="ECO:0007669"/>
    <property type="project" value="TreeGrafter"/>
</dbReference>
<feature type="domain" description="RING-type" evidence="6">
    <location>
        <begin position="82"/>
        <end position="123"/>
    </location>
</feature>
<gene>
    <name evidence="7" type="ORF">U9M48_022135</name>
</gene>
<dbReference type="PANTHER" id="PTHR15710">
    <property type="entry name" value="E3 UBIQUITIN-PROTEIN LIGASE PRAJA"/>
    <property type="match status" value="1"/>
</dbReference>
<evidence type="ECO:0000256" key="5">
    <source>
        <dbReference type="SAM" id="MobiDB-lite"/>
    </source>
</evidence>
<dbReference type="PROSITE" id="PS50089">
    <property type="entry name" value="ZF_RING_2"/>
    <property type="match status" value="1"/>
</dbReference>
<proteinExistence type="predicted"/>
<feature type="compositionally biased region" description="Acidic residues" evidence="5">
    <location>
        <begin position="133"/>
        <end position="143"/>
    </location>
</feature>
<dbReference type="AlphaFoldDB" id="A0AAQ3TJ68"/>
<dbReference type="SMART" id="SM00184">
    <property type="entry name" value="RING"/>
    <property type="match status" value="1"/>
</dbReference>
<accession>A0AAQ3TJ68</accession>
<feature type="region of interest" description="Disordered" evidence="5">
    <location>
        <begin position="124"/>
        <end position="143"/>
    </location>
</feature>
<evidence type="ECO:0000256" key="3">
    <source>
        <dbReference type="ARBA" id="ARBA00022833"/>
    </source>
</evidence>
<dbReference type="GO" id="GO:0016567">
    <property type="term" value="P:protein ubiquitination"/>
    <property type="evidence" value="ECO:0007669"/>
    <property type="project" value="TreeGrafter"/>
</dbReference>
<keyword evidence="3" id="KW-0862">Zinc</keyword>
<dbReference type="InterPro" id="IPR013083">
    <property type="entry name" value="Znf_RING/FYVE/PHD"/>
</dbReference>
<evidence type="ECO:0000256" key="1">
    <source>
        <dbReference type="ARBA" id="ARBA00022723"/>
    </source>
</evidence>
<dbReference type="SMART" id="SM00744">
    <property type="entry name" value="RINGv"/>
    <property type="match status" value="1"/>
</dbReference>
<dbReference type="GO" id="GO:0005737">
    <property type="term" value="C:cytoplasm"/>
    <property type="evidence" value="ECO:0007669"/>
    <property type="project" value="TreeGrafter"/>
</dbReference>
<evidence type="ECO:0000313" key="8">
    <source>
        <dbReference type="Proteomes" id="UP001341281"/>
    </source>
</evidence>
<evidence type="ECO:0000256" key="2">
    <source>
        <dbReference type="ARBA" id="ARBA00022771"/>
    </source>
</evidence>
<dbReference type="Pfam" id="PF13639">
    <property type="entry name" value="zf-RING_2"/>
    <property type="match status" value="1"/>
</dbReference>
<dbReference type="PANTHER" id="PTHR15710:SF194">
    <property type="entry name" value="RING_U-BOX SUPERFAMILY PROTEIN"/>
    <property type="match status" value="1"/>
</dbReference>
<reference evidence="7 8" key="1">
    <citation type="submission" date="2024-02" db="EMBL/GenBank/DDBJ databases">
        <title>High-quality chromosome-scale genome assembly of Pensacola bahiagrass (Paspalum notatum Flugge var. saurae).</title>
        <authorList>
            <person name="Vega J.M."/>
            <person name="Podio M."/>
            <person name="Orjuela J."/>
            <person name="Siena L.A."/>
            <person name="Pessino S.C."/>
            <person name="Combes M.C."/>
            <person name="Mariac C."/>
            <person name="Albertini E."/>
            <person name="Pupilli F."/>
            <person name="Ortiz J.P.A."/>
            <person name="Leblanc O."/>
        </authorList>
    </citation>
    <scope>NUCLEOTIDE SEQUENCE [LARGE SCALE GENOMIC DNA]</scope>
    <source>
        <strain evidence="7">R1</strain>
        <tissue evidence="7">Leaf</tissue>
    </source>
</reference>
<dbReference type="EMBL" id="CP144749">
    <property type="protein sequence ID" value="WVZ73878.1"/>
    <property type="molecule type" value="Genomic_DNA"/>
</dbReference>
<protein>
    <recommendedName>
        <fullName evidence="6">RING-type domain-containing protein</fullName>
    </recommendedName>
</protein>
<organism evidence="7 8">
    <name type="scientific">Paspalum notatum var. saurae</name>
    <dbReference type="NCBI Taxonomy" id="547442"/>
    <lineage>
        <taxon>Eukaryota</taxon>
        <taxon>Viridiplantae</taxon>
        <taxon>Streptophyta</taxon>
        <taxon>Embryophyta</taxon>
        <taxon>Tracheophyta</taxon>
        <taxon>Spermatophyta</taxon>
        <taxon>Magnoliopsida</taxon>
        <taxon>Liliopsida</taxon>
        <taxon>Poales</taxon>
        <taxon>Poaceae</taxon>
        <taxon>PACMAD clade</taxon>
        <taxon>Panicoideae</taxon>
        <taxon>Andropogonodae</taxon>
        <taxon>Paspaleae</taxon>
        <taxon>Paspalinae</taxon>
        <taxon>Paspalum</taxon>
    </lineage>
</organism>
<dbReference type="Gene3D" id="3.30.40.10">
    <property type="entry name" value="Zinc/RING finger domain, C3HC4 (zinc finger)"/>
    <property type="match status" value="1"/>
</dbReference>
<dbReference type="GO" id="GO:0008270">
    <property type="term" value="F:zinc ion binding"/>
    <property type="evidence" value="ECO:0007669"/>
    <property type="project" value="UniProtKB-KW"/>
</dbReference>
<dbReference type="InterPro" id="IPR011016">
    <property type="entry name" value="Znf_RING-CH"/>
</dbReference>
<dbReference type="Proteomes" id="UP001341281">
    <property type="component" value="Chromosome 05"/>
</dbReference>
<keyword evidence="1" id="KW-0479">Metal-binding</keyword>
<evidence type="ECO:0000256" key="4">
    <source>
        <dbReference type="PROSITE-ProRule" id="PRU00175"/>
    </source>
</evidence>
<keyword evidence="2 4" id="KW-0863">Zinc-finger</keyword>
<dbReference type="CDD" id="cd16454">
    <property type="entry name" value="RING-H2_PA-TM-RING"/>
    <property type="match status" value="1"/>
</dbReference>
<evidence type="ECO:0000259" key="6">
    <source>
        <dbReference type="PROSITE" id="PS50089"/>
    </source>
</evidence>